<dbReference type="InterPro" id="IPR036390">
    <property type="entry name" value="WH_DNA-bd_sf"/>
</dbReference>
<comment type="caution">
    <text evidence="1">The sequence shown here is derived from an EMBL/GenBank/DDBJ whole genome shotgun (WGS) entry which is preliminary data.</text>
</comment>
<organism evidence="1 2">
    <name type="scientific">Lancefieldella parvula</name>
    <dbReference type="NCBI Taxonomy" id="1382"/>
    <lineage>
        <taxon>Bacteria</taxon>
        <taxon>Bacillati</taxon>
        <taxon>Actinomycetota</taxon>
        <taxon>Coriobacteriia</taxon>
        <taxon>Coriobacteriales</taxon>
        <taxon>Atopobiaceae</taxon>
        <taxon>Lancefieldella</taxon>
    </lineage>
</organism>
<dbReference type="AlphaFoldDB" id="A0A9D5X5Y4"/>
<dbReference type="EMBL" id="JABZGU010000169">
    <property type="protein sequence ID" value="MBF4803327.1"/>
    <property type="molecule type" value="Genomic_DNA"/>
</dbReference>
<dbReference type="Gene3D" id="3.30.420.40">
    <property type="match status" value="2"/>
</dbReference>
<dbReference type="Proteomes" id="UP000787322">
    <property type="component" value="Unassembled WGS sequence"/>
</dbReference>
<gene>
    <name evidence="1" type="ORF">HXK24_05885</name>
</gene>
<proteinExistence type="predicted"/>
<sequence>MSIVSTKDIAYSNKRAVIKALCEKNALSRVELARELSLSPSTVTTIVQDLLQSKMVEESLERVVTAGRSKTLLQLAPEFGLLGLVRVSRQSQELVLVDMSLNEYARTTLSEEAPSGETLLESIKTALTRFIVDGSILKGIGVLLEGDVLESELSVMYSTGHDSATISLVQALESSFRVVVKQFEQSDFALSQVESSNNIEDVSSYLHLSFGTRVVAQVVSNNTPLPMKEGLNADITQQLVSVDGLQLDKLMNLISTVQSLFSLDAVVVSVPEEDISTFLIKEDTLNKALSTPAFLAQKFAQFEAFPKLIVTRMTSTNLLIDAVSALRFACLCPETVQLWKRVLVSGWRPASST</sequence>
<evidence type="ECO:0000313" key="1">
    <source>
        <dbReference type="EMBL" id="MBF4803327.1"/>
    </source>
</evidence>
<reference evidence="1" key="1">
    <citation type="submission" date="2020-04" db="EMBL/GenBank/DDBJ databases">
        <title>Deep metagenomics examines the oral microbiome during advanced dental caries in children, revealing novel taxa and co-occurrences with host molecules.</title>
        <authorList>
            <person name="Baker J.L."/>
            <person name="Morton J.T."/>
            <person name="Dinis M."/>
            <person name="Alvarez R."/>
            <person name="Tran N.C."/>
            <person name="Knight R."/>
            <person name="Edlund A."/>
        </authorList>
    </citation>
    <scope>NUCLEOTIDE SEQUENCE</scope>
    <source>
        <strain evidence="1">JCVI_3_bin.11</strain>
    </source>
</reference>
<evidence type="ECO:0000313" key="2">
    <source>
        <dbReference type="Proteomes" id="UP000787322"/>
    </source>
</evidence>
<dbReference type="Pfam" id="PF13412">
    <property type="entry name" value="HTH_24"/>
    <property type="match status" value="1"/>
</dbReference>
<protein>
    <submittedName>
        <fullName evidence="1">Winged helix-turn-helix domain-containing protein</fullName>
    </submittedName>
</protein>
<dbReference type="Gene3D" id="1.10.10.10">
    <property type="entry name" value="Winged helix-like DNA-binding domain superfamily/Winged helix DNA-binding domain"/>
    <property type="match status" value="1"/>
</dbReference>
<name>A0A9D5X5Y4_9ACTN</name>
<accession>A0A9D5X5Y4</accession>
<dbReference type="SUPFAM" id="SSF46785">
    <property type="entry name" value="Winged helix' DNA-binding domain"/>
    <property type="match status" value="1"/>
</dbReference>
<dbReference type="InterPro" id="IPR036388">
    <property type="entry name" value="WH-like_DNA-bd_sf"/>
</dbReference>